<sequence length="517" mass="60343">MYCMYLRKSRADIEAEARGEGETLKRHEKILFDLAKKMKINITKIYREIVSGETISARPVMQRLLTDIENGMWEGVFVVEVERLARGDTIDQGIVAQAFKYTNTKIITPMKIYDPQNEFDEEYFEFGLFMSRREYKTINRRLQRGRIESVKEGKYLGTIAPYGYKRKRLEKQKGYTLEIIPNEAKIVKLIYDWYTSSNRIGVSIIARKLNEMKIPTRKGGDWTTSTIRGILSNPVYIGKIRWNSRPQIKQVVNGEIIKKRPRANKKDWILVDGLHEAIIDDDTFNLAQKYLSENPTLPIPTRYVTKNPLAGLIVCGICGRKMNRRPYKNYPDTLMCVGPTCTNVSSHLYLVEKKLLNVLEAWLNNYKLDLASKEKKQESNLEIDIIKKSIKNLDKELETLNKQSNSLHDLLEQGVYSVETFLERSKIINDKINIVKTNKKELEEKLNKIYITEKNKKILIPKIERVIELYWKLKSAKEKNELLKEVIDKAIYIKKEGGRWSNKIDDFTLDLYPKLPE</sequence>
<keyword evidence="5" id="KW-1185">Reference proteome</keyword>
<dbReference type="InterPro" id="IPR006119">
    <property type="entry name" value="Resolv_N"/>
</dbReference>
<dbReference type="InterPro" id="IPR025827">
    <property type="entry name" value="Zn_ribbon_recom_dom"/>
</dbReference>
<dbReference type="Pfam" id="PF13408">
    <property type="entry name" value="Zn_ribbon_recom"/>
    <property type="match status" value="1"/>
</dbReference>
<dbReference type="Gene3D" id="3.40.50.1390">
    <property type="entry name" value="Resolvase, N-terminal catalytic domain"/>
    <property type="match status" value="1"/>
</dbReference>
<gene>
    <name evidence="4" type="ORF">SAMN02745883_00740</name>
</gene>
<dbReference type="InterPro" id="IPR050639">
    <property type="entry name" value="SSR_resolvase"/>
</dbReference>
<protein>
    <submittedName>
        <fullName evidence="4">Site-specific DNA recombinase</fullName>
    </submittedName>
</protein>
<dbReference type="Pfam" id="PF00239">
    <property type="entry name" value="Resolvase"/>
    <property type="match status" value="1"/>
</dbReference>
<evidence type="ECO:0000256" key="1">
    <source>
        <dbReference type="SAM" id="Coils"/>
    </source>
</evidence>
<dbReference type="PANTHER" id="PTHR30461">
    <property type="entry name" value="DNA-INVERTASE FROM LAMBDOID PROPHAGE"/>
    <property type="match status" value="1"/>
</dbReference>
<dbReference type="Pfam" id="PF07508">
    <property type="entry name" value="Recombinase"/>
    <property type="match status" value="1"/>
</dbReference>
<dbReference type="Proteomes" id="UP000184082">
    <property type="component" value="Unassembled WGS sequence"/>
</dbReference>
<evidence type="ECO:0000259" key="3">
    <source>
        <dbReference type="PROSITE" id="PS51737"/>
    </source>
</evidence>
<dbReference type="Gene3D" id="3.90.1750.20">
    <property type="entry name" value="Putative Large Serine Recombinase, Chain B, Domain 2"/>
    <property type="match status" value="1"/>
</dbReference>
<feature type="domain" description="Resolvase/invertase-type recombinase catalytic" evidence="2">
    <location>
        <begin position="1"/>
        <end position="153"/>
    </location>
</feature>
<accession>A0A1M6N0U8</accession>
<reference evidence="4 5" key="1">
    <citation type="submission" date="2016-11" db="EMBL/GenBank/DDBJ databases">
        <authorList>
            <person name="Jaros S."/>
            <person name="Januszkiewicz K."/>
            <person name="Wedrychowicz H."/>
        </authorList>
    </citation>
    <scope>NUCLEOTIDE SEQUENCE [LARGE SCALE GENOMIC DNA]</scope>
    <source>
        <strain evidence="4 5">DSM 14501</strain>
    </source>
</reference>
<evidence type="ECO:0000313" key="5">
    <source>
        <dbReference type="Proteomes" id="UP000184082"/>
    </source>
</evidence>
<proteinExistence type="predicted"/>
<dbReference type="GO" id="GO:0003677">
    <property type="term" value="F:DNA binding"/>
    <property type="evidence" value="ECO:0007669"/>
    <property type="project" value="InterPro"/>
</dbReference>
<feature type="coiled-coil region" evidence="1">
    <location>
        <begin position="376"/>
        <end position="445"/>
    </location>
</feature>
<dbReference type="InterPro" id="IPR036162">
    <property type="entry name" value="Resolvase-like_N_sf"/>
</dbReference>
<evidence type="ECO:0000313" key="4">
    <source>
        <dbReference type="EMBL" id="SHJ89246.1"/>
    </source>
</evidence>
<dbReference type="PANTHER" id="PTHR30461:SF23">
    <property type="entry name" value="DNA RECOMBINASE-RELATED"/>
    <property type="match status" value="1"/>
</dbReference>
<dbReference type="InterPro" id="IPR011109">
    <property type="entry name" value="DNA_bind_recombinase_dom"/>
</dbReference>
<dbReference type="GO" id="GO:0000150">
    <property type="term" value="F:DNA strand exchange activity"/>
    <property type="evidence" value="ECO:0007669"/>
    <property type="project" value="InterPro"/>
</dbReference>
<dbReference type="InterPro" id="IPR038109">
    <property type="entry name" value="DNA_bind_recomb_sf"/>
</dbReference>
<dbReference type="PROSITE" id="PS51736">
    <property type="entry name" value="RECOMBINASES_3"/>
    <property type="match status" value="1"/>
</dbReference>
<dbReference type="SUPFAM" id="SSF53041">
    <property type="entry name" value="Resolvase-like"/>
    <property type="match status" value="1"/>
</dbReference>
<feature type="domain" description="Recombinase" evidence="3">
    <location>
        <begin position="161"/>
        <end position="297"/>
    </location>
</feature>
<dbReference type="EMBL" id="FRAJ01000005">
    <property type="protein sequence ID" value="SHJ89246.1"/>
    <property type="molecule type" value="Genomic_DNA"/>
</dbReference>
<dbReference type="SMART" id="SM00857">
    <property type="entry name" value="Resolvase"/>
    <property type="match status" value="1"/>
</dbReference>
<keyword evidence="1" id="KW-0175">Coiled coil</keyword>
<evidence type="ECO:0000259" key="2">
    <source>
        <dbReference type="PROSITE" id="PS51736"/>
    </source>
</evidence>
<dbReference type="AlphaFoldDB" id="A0A1M6N0U8"/>
<dbReference type="CDD" id="cd00338">
    <property type="entry name" value="Ser_Recombinase"/>
    <property type="match status" value="1"/>
</dbReference>
<name>A0A1M6N0U8_9FIRM</name>
<dbReference type="STRING" id="1121266.SAMN02745883_00740"/>
<dbReference type="PROSITE" id="PS51737">
    <property type="entry name" value="RECOMBINASE_DNA_BIND"/>
    <property type="match status" value="1"/>
</dbReference>
<organism evidence="4 5">
    <name type="scientific">Caminicella sporogenes DSM 14501</name>
    <dbReference type="NCBI Taxonomy" id="1121266"/>
    <lineage>
        <taxon>Bacteria</taxon>
        <taxon>Bacillati</taxon>
        <taxon>Bacillota</taxon>
        <taxon>Clostridia</taxon>
        <taxon>Peptostreptococcales</taxon>
        <taxon>Caminicellaceae</taxon>
        <taxon>Caminicella</taxon>
    </lineage>
</organism>